<feature type="transmembrane region" description="Helical" evidence="1">
    <location>
        <begin position="102"/>
        <end position="124"/>
    </location>
</feature>
<dbReference type="Pfam" id="PF05656">
    <property type="entry name" value="DUF805"/>
    <property type="match status" value="1"/>
</dbReference>
<feature type="transmembrane region" description="Helical" evidence="1">
    <location>
        <begin position="136"/>
        <end position="154"/>
    </location>
</feature>
<evidence type="ECO:0000256" key="1">
    <source>
        <dbReference type="SAM" id="Phobius"/>
    </source>
</evidence>
<name>A0ABY3X327_9GAMM</name>
<gene>
    <name evidence="2" type="ORF">MMG00_05375</name>
</gene>
<dbReference type="EMBL" id="CP093379">
    <property type="protein sequence ID" value="UNM97283.1"/>
    <property type="molecule type" value="Genomic_DNA"/>
</dbReference>
<feature type="transmembrane region" description="Helical" evidence="1">
    <location>
        <begin position="175"/>
        <end position="193"/>
    </location>
</feature>
<evidence type="ECO:0000313" key="3">
    <source>
        <dbReference type="Proteomes" id="UP000829542"/>
    </source>
</evidence>
<feature type="transmembrane region" description="Helical" evidence="1">
    <location>
        <begin position="33"/>
        <end position="51"/>
    </location>
</feature>
<proteinExistence type="predicted"/>
<dbReference type="RefSeq" id="WP_242152501.1">
    <property type="nucleotide sequence ID" value="NZ_CP093379.1"/>
</dbReference>
<accession>A0ABY3X327</accession>
<keyword evidence="1" id="KW-0472">Membrane</keyword>
<feature type="transmembrane region" description="Helical" evidence="1">
    <location>
        <begin position="71"/>
        <end position="90"/>
    </location>
</feature>
<keyword evidence="1" id="KW-0812">Transmembrane</keyword>
<organism evidence="2 3">
    <name type="scientific">Ignatzschineria rhizosphaerae</name>
    <dbReference type="NCBI Taxonomy" id="2923279"/>
    <lineage>
        <taxon>Bacteria</taxon>
        <taxon>Pseudomonadati</taxon>
        <taxon>Pseudomonadota</taxon>
        <taxon>Gammaproteobacteria</taxon>
        <taxon>Cardiobacteriales</taxon>
        <taxon>Ignatzschineriaceae</taxon>
        <taxon>Ignatzschineria</taxon>
    </lineage>
</organism>
<reference evidence="2 3" key="1">
    <citation type="submission" date="2022-03" db="EMBL/GenBank/DDBJ databases">
        <title>Ignatzschineria rhizosphaerae HR5S32.</title>
        <authorList>
            <person name="Sun J.Q."/>
            <person name="Feng J.Y."/>
        </authorList>
    </citation>
    <scope>NUCLEOTIDE SEQUENCE [LARGE SCALE GENOMIC DNA]</scope>
    <source>
        <strain evidence="2 3">HR5S32</strain>
    </source>
</reference>
<dbReference type="InterPro" id="IPR008523">
    <property type="entry name" value="DUF805"/>
</dbReference>
<keyword evidence="3" id="KW-1185">Reference proteome</keyword>
<keyword evidence="1" id="KW-1133">Transmembrane helix</keyword>
<evidence type="ECO:0000313" key="2">
    <source>
        <dbReference type="EMBL" id="UNM97283.1"/>
    </source>
</evidence>
<sequence>MSKQPQANLQKAPSYFSFGFTGRIGRLEFANRFVTYLLLIITIYLLYYFAIEQGLFLLFDGNDKSTDMTRGLIKLIFHAGLFGTALLLNIRMAIMRLHDLNLSGWWTCLIFTIPYIAALFVVMLPMTLNMTLYHTIFYIVAIIAIIAQLIPFLMPGNAKSNHYGTPTKTGKPIGACLLLVLIVIGGYFLYQYITLQSISIIFLQNLQS</sequence>
<dbReference type="Proteomes" id="UP000829542">
    <property type="component" value="Chromosome"/>
</dbReference>
<protein>
    <submittedName>
        <fullName evidence="2">DUF805 domain-containing protein</fullName>
    </submittedName>
</protein>